<gene>
    <name evidence="1" type="ORF">ACFOMF_07910</name>
</gene>
<dbReference type="Proteomes" id="UP001595630">
    <property type="component" value="Unassembled WGS sequence"/>
</dbReference>
<proteinExistence type="predicted"/>
<dbReference type="RefSeq" id="WP_386363313.1">
    <property type="nucleotide sequence ID" value="NZ_JBHRXZ010000017.1"/>
</dbReference>
<keyword evidence="2" id="KW-1185">Reference proteome</keyword>
<dbReference type="EMBL" id="JBHRXZ010000017">
    <property type="protein sequence ID" value="MFC3607696.1"/>
    <property type="molecule type" value="Genomic_DNA"/>
</dbReference>
<reference evidence="2" key="1">
    <citation type="journal article" date="2019" name="Int. J. Syst. Evol. Microbiol.">
        <title>The Global Catalogue of Microorganisms (GCM) 10K type strain sequencing project: providing services to taxonomists for standard genome sequencing and annotation.</title>
        <authorList>
            <consortium name="The Broad Institute Genomics Platform"/>
            <consortium name="The Broad Institute Genome Sequencing Center for Infectious Disease"/>
            <person name="Wu L."/>
            <person name="Ma J."/>
        </authorList>
    </citation>
    <scope>NUCLEOTIDE SEQUENCE [LARGE SCALE GENOMIC DNA]</scope>
    <source>
        <strain evidence="2">KCTC 42447</strain>
    </source>
</reference>
<dbReference type="PROSITE" id="PS51257">
    <property type="entry name" value="PROKAR_LIPOPROTEIN"/>
    <property type="match status" value="1"/>
</dbReference>
<accession>A0ABV7T428</accession>
<evidence type="ECO:0008006" key="3">
    <source>
        <dbReference type="Google" id="ProtNLM"/>
    </source>
</evidence>
<comment type="caution">
    <text evidence="1">The sequence shown here is derived from an EMBL/GenBank/DDBJ whole genome shotgun (WGS) entry which is preliminary data.</text>
</comment>
<protein>
    <recommendedName>
        <fullName evidence="3">Outer membrane protein assembly factor BamE</fullName>
    </recommendedName>
</protein>
<organism evidence="1 2">
    <name type="scientific">Stutzerimonas tarimensis</name>
    <dbReference type="NCBI Taxonomy" id="1507735"/>
    <lineage>
        <taxon>Bacteria</taxon>
        <taxon>Pseudomonadati</taxon>
        <taxon>Pseudomonadota</taxon>
        <taxon>Gammaproteobacteria</taxon>
        <taxon>Pseudomonadales</taxon>
        <taxon>Pseudomonadaceae</taxon>
        <taxon>Stutzerimonas</taxon>
    </lineage>
</organism>
<evidence type="ECO:0000313" key="2">
    <source>
        <dbReference type="Proteomes" id="UP001595630"/>
    </source>
</evidence>
<evidence type="ECO:0000313" key="1">
    <source>
        <dbReference type="EMBL" id="MFC3607696.1"/>
    </source>
</evidence>
<sequence>MSPRPALLIASAVLLAACGQVSVEDLAELEVGMPRPEVIALLGRPTECAGALTRPSCRWGNTERFIQVHFENDRVMMFSAKGLD</sequence>
<name>A0ABV7T428_9GAMM</name>